<evidence type="ECO:0000259" key="2">
    <source>
        <dbReference type="PROSITE" id="PS50025"/>
    </source>
</evidence>
<feature type="disulfide bond" evidence="1">
    <location>
        <begin position="158"/>
        <end position="185"/>
    </location>
</feature>
<dbReference type="InterPro" id="IPR050372">
    <property type="entry name" value="Neurexin-related_CASP"/>
</dbReference>
<dbReference type="CDD" id="cd00110">
    <property type="entry name" value="LamG"/>
    <property type="match status" value="1"/>
</dbReference>
<dbReference type="SUPFAM" id="SSF49899">
    <property type="entry name" value="Concanavalin A-like lectins/glucanases"/>
    <property type="match status" value="1"/>
</dbReference>
<dbReference type="Proteomes" id="UP001445076">
    <property type="component" value="Unassembled WGS sequence"/>
</dbReference>
<reference evidence="3 4" key="1">
    <citation type="journal article" date="2024" name="BMC Genomics">
        <title>Genome assembly of redclaw crayfish (Cherax quadricarinatus) provides insights into its immune adaptation and hypoxia tolerance.</title>
        <authorList>
            <person name="Liu Z."/>
            <person name="Zheng J."/>
            <person name="Li H."/>
            <person name="Fang K."/>
            <person name="Wang S."/>
            <person name="He J."/>
            <person name="Zhou D."/>
            <person name="Weng S."/>
            <person name="Chi M."/>
            <person name="Gu Z."/>
            <person name="He J."/>
            <person name="Li F."/>
            <person name="Wang M."/>
        </authorList>
    </citation>
    <scope>NUCLEOTIDE SEQUENCE [LARGE SCALE GENOMIC DNA]</scope>
    <source>
        <strain evidence="3">ZL_2023a</strain>
    </source>
</reference>
<keyword evidence="4" id="KW-1185">Reference proteome</keyword>
<dbReference type="PROSITE" id="PS50025">
    <property type="entry name" value="LAM_G_DOMAIN"/>
    <property type="match status" value="1"/>
</dbReference>
<dbReference type="SMART" id="SM00282">
    <property type="entry name" value="LamG"/>
    <property type="match status" value="1"/>
</dbReference>
<evidence type="ECO:0000313" key="3">
    <source>
        <dbReference type="EMBL" id="KAK8720978.1"/>
    </source>
</evidence>
<keyword evidence="1" id="KW-1015">Disulfide bond</keyword>
<comment type="caution">
    <text evidence="3">The sequence shown here is derived from an EMBL/GenBank/DDBJ whole genome shotgun (WGS) entry which is preliminary data.</text>
</comment>
<organism evidence="3 4">
    <name type="scientific">Cherax quadricarinatus</name>
    <name type="common">Australian red claw crayfish</name>
    <dbReference type="NCBI Taxonomy" id="27406"/>
    <lineage>
        <taxon>Eukaryota</taxon>
        <taxon>Metazoa</taxon>
        <taxon>Ecdysozoa</taxon>
        <taxon>Arthropoda</taxon>
        <taxon>Crustacea</taxon>
        <taxon>Multicrustacea</taxon>
        <taxon>Malacostraca</taxon>
        <taxon>Eumalacostraca</taxon>
        <taxon>Eucarida</taxon>
        <taxon>Decapoda</taxon>
        <taxon>Pleocyemata</taxon>
        <taxon>Astacidea</taxon>
        <taxon>Parastacoidea</taxon>
        <taxon>Parastacidae</taxon>
        <taxon>Cherax</taxon>
    </lineage>
</organism>
<dbReference type="GO" id="GO:0016020">
    <property type="term" value="C:membrane"/>
    <property type="evidence" value="ECO:0007669"/>
    <property type="project" value="UniProtKB-SubCell"/>
</dbReference>
<name>A0AAW0VVE9_CHEQU</name>
<feature type="domain" description="Laminin G" evidence="2">
    <location>
        <begin position="1"/>
        <end position="185"/>
    </location>
</feature>
<dbReference type="InterPro" id="IPR013320">
    <property type="entry name" value="ConA-like_dom_sf"/>
</dbReference>
<proteinExistence type="predicted"/>
<feature type="non-terminal residue" evidence="3">
    <location>
        <position position="1"/>
    </location>
</feature>
<gene>
    <name evidence="3" type="ORF">OTU49_012993</name>
</gene>
<dbReference type="Gene3D" id="2.60.120.200">
    <property type="match status" value="1"/>
</dbReference>
<dbReference type="PANTHER" id="PTHR15036:SF85">
    <property type="entry name" value="SP2353, ISOFORM A"/>
    <property type="match status" value="1"/>
</dbReference>
<protein>
    <recommendedName>
        <fullName evidence="2">Laminin G domain-containing protein</fullName>
    </recommendedName>
</protein>
<dbReference type="Pfam" id="PF00054">
    <property type="entry name" value="Laminin_G_1"/>
    <property type="match status" value="1"/>
</dbReference>
<accession>A0AAW0VVE9</accession>
<dbReference type="PANTHER" id="PTHR15036">
    <property type="entry name" value="PIKACHURIN-LIKE PROTEIN"/>
    <property type="match status" value="1"/>
</dbReference>
<evidence type="ECO:0000256" key="1">
    <source>
        <dbReference type="PROSITE-ProRule" id="PRU00122"/>
    </source>
</evidence>
<sequence length="186" mass="19202">TGGEVSSARFSGLSFAVVPEGPYGTPTPDTDSLALNFSTSAPHGLLLWRGQVEVPGTDFLGVGVSGGRAKVVWHLGGGVLGHLASSEAVNDGAWHSLVVSRSGTVVTVFLDGRPSKAGTPGTYTQINDAQAIFVGGFPGDVPVSYGTEGHFEGSFIGCMRDLIVHQSSSRVKFSSLPQGQDLQPCT</sequence>
<dbReference type="EMBL" id="JARKIK010000143">
    <property type="protein sequence ID" value="KAK8720978.1"/>
    <property type="molecule type" value="Genomic_DNA"/>
</dbReference>
<dbReference type="InterPro" id="IPR001791">
    <property type="entry name" value="Laminin_G"/>
</dbReference>
<dbReference type="AlphaFoldDB" id="A0AAW0VVE9"/>
<evidence type="ECO:0000313" key="4">
    <source>
        <dbReference type="Proteomes" id="UP001445076"/>
    </source>
</evidence>